<dbReference type="OrthoDB" id="6123450at2759"/>
<reference evidence="4 5" key="1">
    <citation type="submission" date="2020-04" db="EMBL/GenBank/DDBJ databases">
        <authorList>
            <person name="Alioto T."/>
            <person name="Alioto T."/>
            <person name="Gomez Garrido J."/>
        </authorList>
    </citation>
    <scope>NUCLEOTIDE SEQUENCE [LARGE SCALE GENOMIC DNA]</scope>
</reference>
<proteinExistence type="inferred from homology"/>
<dbReference type="Pfam" id="PF00391">
    <property type="entry name" value="PEP-utilizers"/>
    <property type="match status" value="1"/>
</dbReference>
<gene>
    <name evidence="4" type="ORF">CLODIP_2_CD07489</name>
</gene>
<dbReference type="EMBL" id="CADEPI010000028">
    <property type="protein sequence ID" value="CAB3367122.1"/>
    <property type="molecule type" value="Genomic_DNA"/>
</dbReference>
<dbReference type="Gene3D" id="3.50.30.10">
    <property type="entry name" value="Phosphohistidine domain"/>
    <property type="match status" value="1"/>
</dbReference>
<dbReference type="InterPro" id="IPR051549">
    <property type="entry name" value="PEP_Utilizing_Enz"/>
</dbReference>
<keyword evidence="5" id="KW-1185">Reference proteome</keyword>
<dbReference type="PANTHER" id="PTHR43615:SF1">
    <property type="entry name" value="PPDK_N DOMAIN-CONTAINING PROTEIN"/>
    <property type="match status" value="1"/>
</dbReference>
<sequence length="1361" mass="153127">MTTIADYYGVNTLVQYAELTMNWLVDEVMLDAVMLIAPIAIWIVIRHILVEDKDDPRRVIYSKAGWNYYVKKFWARYCLAKHWVKEPVEKKKEIYAITANAYETRLESPRKIRKELDMDGMAIFGCDSKGNSMKLNIVRKIRSTEVWVYLSLADGSVYQLPGHPDTNFVSGQWKQFEAADLKFSVIEPMRKWRITFNGTLRKGVANEWRLEHDEAALLHVRFNFIWTACSDYVETRDSWDKRLLSEALARESWRDGDWLDMVHLEPEGYDQFGVMDGVVRFGSQDDGSRLYLRGVRQRRWGEMNEINLLRGVRVHGVAVDGSFFTLNTTCRRDGLTRAKWGLVRTATGMVHRIKSSNFDLEQIAHHKNLPSQLKLMFSAGGKNYIASVQLEERSGALLYSGHPWRQQTFLRKLQLNVNGMQASGFTEFAYWYRGACNAEKPPPIAFLRAKKWDCTEDGHVPLVCDLRGKAALIETLVGGKAVSLALLKSLNDARQFSVPSGFCVTSEAYARQTQMYPQLQLAVELLKEVATGQKDLDLKSVCRKVVDAFENTKLCQEVKATLDTFLEHYSEDTIFAVRSSAVGEDSADLSSAGQNSTILGVRSEKVAESVMKCWASLFSEHSVLYRKQYGQELDPGMAVVVQVMVPATAAGVLFTRHPFTGNPRQILITANYGLGESVVSAVAEPDSVLISRSWNNHLKIEEVQIGSKKDSIFVSKSGEGTESINIAEEQRRKLCLSGDLLLKLAQIGEGLERLFGSPRDIEWAVVEEEIYLLQARPITTLDAWTDHELEHEFDMPVVMDNDILSIANTGEVFPGATKPLTQSVLIRLLDLEIQEQCNKHNKNRTFCNLYQSVVGTTSNHVVISVINTVLSNLEKEISMTNKVMDLAVFGHLVTDERLHSTGLQRFGCMSTFTKFHTIYDMLMDTMSAGRVEKSGQREVRNYKVSCAKNATADELMGAIQKSLPHFVEIIRLHGHMSRVSIFTQIAAMSVLTENDADWRMDHYTDISLLLSSCSNVESAEIPSQLREIAAVIAEEDSDFFTSAEPSIALNWILKESDAASKFKAFLDAHGHRSIREFEFHTLTWGMKPENLIKTLQALVKGPLPAPDNAFTLSVDETCRILKSPTKNGTRRALRFLLPHCRTAVARREKSKSGLICAVHVLRTAYRRLAQLLVREGRLPEAELLFYMSHHEMSRLVRHRDPVLLAKAARRKRLWQRWEGLQFEEILFGVPTPVQEKIWPSEGLFKMQATPVCAGVVLGRACVVSDLSQTADIVRGDILITHCTDIGWSPFFPLVAGIVTELGGLISHGAVIAREYGVPCIVGATNATHIFRTGDIVRLNGSIGVLEKISEKQLVDLNADSD</sequence>
<accession>A0A8S1C8M3</accession>
<feature type="domain" description="Pyruvate phosphate dikinase AMP/ATP-binding" evidence="3">
    <location>
        <begin position="475"/>
        <end position="790"/>
    </location>
</feature>
<dbReference type="InterPro" id="IPR002192">
    <property type="entry name" value="PPDK_AMP/ATP-bd"/>
</dbReference>
<protein>
    <recommendedName>
        <fullName evidence="6">Phosphoenolpyruvate synthase</fullName>
    </recommendedName>
</protein>
<evidence type="ECO:0000313" key="5">
    <source>
        <dbReference type="Proteomes" id="UP000494165"/>
    </source>
</evidence>
<evidence type="ECO:0008006" key="6">
    <source>
        <dbReference type="Google" id="ProtNLM"/>
    </source>
</evidence>
<feature type="domain" description="PEP-utilising enzyme mobile" evidence="2">
    <location>
        <begin position="1274"/>
        <end position="1343"/>
    </location>
</feature>
<dbReference type="Proteomes" id="UP000494165">
    <property type="component" value="Unassembled WGS sequence"/>
</dbReference>
<dbReference type="InterPro" id="IPR013815">
    <property type="entry name" value="ATP_grasp_subdomain_1"/>
</dbReference>
<name>A0A8S1C8M3_9INSE</name>
<dbReference type="Gene3D" id="3.30.1490.20">
    <property type="entry name" value="ATP-grasp fold, A domain"/>
    <property type="match status" value="1"/>
</dbReference>
<dbReference type="SUPFAM" id="SSF52009">
    <property type="entry name" value="Phosphohistidine domain"/>
    <property type="match status" value="1"/>
</dbReference>
<evidence type="ECO:0000259" key="2">
    <source>
        <dbReference type="Pfam" id="PF00391"/>
    </source>
</evidence>
<dbReference type="GO" id="GO:0016301">
    <property type="term" value="F:kinase activity"/>
    <property type="evidence" value="ECO:0007669"/>
    <property type="project" value="InterPro"/>
</dbReference>
<comment type="similarity">
    <text evidence="1">Belongs to the PEP-utilizing enzyme family.</text>
</comment>
<dbReference type="Gene3D" id="3.30.470.20">
    <property type="entry name" value="ATP-grasp fold, B domain"/>
    <property type="match status" value="1"/>
</dbReference>
<evidence type="ECO:0000313" key="4">
    <source>
        <dbReference type="EMBL" id="CAB3367122.1"/>
    </source>
</evidence>
<organism evidence="4 5">
    <name type="scientific">Cloeon dipterum</name>
    <dbReference type="NCBI Taxonomy" id="197152"/>
    <lineage>
        <taxon>Eukaryota</taxon>
        <taxon>Metazoa</taxon>
        <taxon>Ecdysozoa</taxon>
        <taxon>Arthropoda</taxon>
        <taxon>Hexapoda</taxon>
        <taxon>Insecta</taxon>
        <taxon>Pterygota</taxon>
        <taxon>Palaeoptera</taxon>
        <taxon>Ephemeroptera</taxon>
        <taxon>Pisciforma</taxon>
        <taxon>Baetidae</taxon>
        <taxon>Cloeon</taxon>
    </lineage>
</organism>
<dbReference type="PANTHER" id="PTHR43615">
    <property type="entry name" value="PHOSPHOENOLPYRUVATE SYNTHASE-RELATED"/>
    <property type="match status" value="1"/>
</dbReference>
<dbReference type="InterPro" id="IPR036637">
    <property type="entry name" value="Phosphohistidine_dom_sf"/>
</dbReference>
<dbReference type="SUPFAM" id="SSF56059">
    <property type="entry name" value="Glutathione synthetase ATP-binding domain-like"/>
    <property type="match status" value="1"/>
</dbReference>
<dbReference type="Pfam" id="PF01326">
    <property type="entry name" value="PPDK_N"/>
    <property type="match status" value="1"/>
</dbReference>
<dbReference type="GO" id="GO:0005524">
    <property type="term" value="F:ATP binding"/>
    <property type="evidence" value="ECO:0007669"/>
    <property type="project" value="InterPro"/>
</dbReference>
<evidence type="ECO:0000256" key="1">
    <source>
        <dbReference type="ARBA" id="ARBA00007837"/>
    </source>
</evidence>
<comment type="caution">
    <text evidence="4">The sequence shown here is derived from an EMBL/GenBank/DDBJ whole genome shotgun (WGS) entry which is preliminary data.</text>
</comment>
<evidence type="ECO:0000259" key="3">
    <source>
        <dbReference type="Pfam" id="PF01326"/>
    </source>
</evidence>
<dbReference type="InterPro" id="IPR008279">
    <property type="entry name" value="PEP-util_enz_mobile_dom"/>
</dbReference>